<protein>
    <submittedName>
        <fullName evidence="1">Uncharacterized protein</fullName>
    </submittedName>
</protein>
<dbReference type="Pfam" id="PF06219">
    <property type="entry name" value="DUF1005"/>
    <property type="match status" value="1"/>
</dbReference>
<dbReference type="PANTHER" id="PTHR31317">
    <property type="entry name" value="OS08G0163500 PROTEIN"/>
    <property type="match status" value="1"/>
</dbReference>
<dbReference type="AlphaFoldDB" id="A0AAV8QYJ5"/>
<dbReference type="EMBL" id="JAQQAF010000005">
    <property type="protein sequence ID" value="KAJ8485903.1"/>
    <property type="molecule type" value="Genomic_DNA"/>
</dbReference>
<evidence type="ECO:0000313" key="2">
    <source>
        <dbReference type="Proteomes" id="UP001222027"/>
    </source>
</evidence>
<dbReference type="Proteomes" id="UP001222027">
    <property type="component" value="Unassembled WGS sequence"/>
</dbReference>
<name>A0AAV8QYJ5_ENSVE</name>
<accession>A0AAV8QYJ5</accession>
<comment type="caution">
    <text evidence="1">The sequence shown here is derived from an EMBL/GenBank/DDBJ whole genome shotgun (WGS) entry which is preliminary data.</text>
</comment>
<reference evidence="1 2" key="1">
    <citation type="submission" date="2022-12" db="EMBL/GenBank/DDBJ databases">
        <title>Chromosome-scale assembly of the Ensete ventricosum genome.</title>
        <authorList>
            <person name="Dussert Y."/>
            <person name="Stocks J."/>
            <person name="Wendawek A."/>
            <person name="Woldeyes F."/>
            <person name="Nichols R.A."/>
            <person name="Borrell J.S."/>
        </authorList>
    </citation>
    <scope>NUCLEOTIDE SEQUENCE [LARGE SCALE GENOMIC DNA]</scope>
    <source>
        <strain evidence="2">cv. Maze</strain>
        <tissue evidence="1">Seeds</tissue>
    </source>
</reference>
<organism evidence="1 2">
    <name type="scientific">Ensete ventricosum</name>
    <name type="common">Abyssinian banana</name>
    <name type="synonym">Musa ensete</name>
    <dbReference type="NCBI Taxonomy" id="4639"/>
    <lineage>
        <taxon>Eukaryota</taxon>
        <taxon>Viridiplantae</taxon>
        <taxon>Streptophyta</taxon>
        <taxon>Embryophyta</taxon>
        <taxon>Tracheophyta</taxon>
        <taxon>Spermatophyta</taxon>
        <taxon>Magnoliopsida</taxon>
        <taxon>Liliopsida</taxon>
        <taxon>Zingiberales</taxon>
        <taxon>Musaceae</taxon>
        <taxon>Ensete</taxon>
    </lineage>
</organism>
<evidence type="ECO:0000313" key="1">
    <source>
        <dbReference type="EMBL" id="KAJ8485903.1"/>
    </source>
</evidence>
<dbReference type="PANTHER" id="PTHR31317:SF14">
    <property type="entry name" value="DUF1005 FAMILY PROTEIN (DUF1005)"/>
    <property type="match status" value="1"/>
</dbReference>
<proteinExistence type="predicted"/>
<gene>
    <name evidence="1" type="ORF">OPV22_018388</name>
</gene>
<keyword evidence="2" id="KW-1185">Reference proteome</keyword>
<sequence>MDPCPFVRLIVESLALKLPTMAKPVGPGVHPSATPCFCTVQLQDCPSSYGSVPLPLAVDPTSSTNLIDAPTSSSSSSSPVVISVEPAAWQRSSSKRSSLQVSVYVGRTGSTCGFSSGRLLGRVRVAVDLETAATRGAVVQSGWVSMGSQTSAARLHLVVRTEPDPRFVFQFGGEPECSPVVYQIQGNCASGQSGCVRQPVFSCRFTADRRRTARSGSLPTKRSFKRCLSFGGERDHEIRREQRKGWTVTIHDLSGSPVAAASIVTPFVPSPGSDRVSRSNPGAWLILHAIGTSTTNWKPWGRLEAWRERGPADALGLRFELVTDAGPNSGLPIAESSLSVRKGGEFCIDPSVVAGAVMPGSSWPFVGGFVMAATVEGQGKASKPTVQVGLQHVSCMADVALFIALSAAIDLSMDACQSFSQKLRSELCPALQEYNSL</sequence>
<dbReference type="InterPro" id="IPR010410">
    <property type="entry name" value="DUF1005"/>
</dbReference>